<dbReference type="EC" id="2.1.1.228" evidence="5 15"/>
<comment type="similarity">
    <text evidence="3 15 17">Belongs to the RNA methyltransferase TrmD family.</text>
</comment>
<dbReference type="FunFam" id="1.10.1270.20:FF:000001">
    <property type="entry name" value="tRNA (guanine-N(1)-)-methyltransferase"/>
    <property type="match status" value="1"/>
</dbReference>
<dbReference type="Gene3D" id="1.10.1270.20">
    <property type="entry name" value="tRNA(m1g37)methyltransferase, domain 2"/>
    <property type="match status" value="1"/>
</dbReference>
<dbReference type="HAMAP" id="MF_00605">
    <property type="entry name" value="TrmD"/>
    <property type="match status" value="1"/>
</dbReference>
<comment type="caution">
    <text evidence="19">The sequence shown here is derived from an EMBL/GenBank/DDBJ whole genome shotgun (WGS) entry which is preliminary data.</text>
</comment>
<dbReference type="NCBIfam" id="NF000648">
    <property type="entry name" value="PRK00026.1"/>
    <property type="match status" value="1"/>
</dbReference>
<keyword evidence="10 15" id="KW-0949">S-adenosyl-L-methionine</keyword>
<dbReference type="NCBIfam" id="TIGR00088">
    <property type="entry name" value="trmD"/>
    <property type="match status" value="1"/>
</dbReference>
<dbReference type="AlphaFoldDB" id="A0A0A3Z2S2"/>
<keyword evidence="11 15" id="KW-0819">tRNA processing</keyword>
<dbReference type="GO" id="GO:0005829">
    <property type="term" value="C:cytosol"/>
    <property type="evidence" value="ECO:0007669"/>
    <property type="project" value="TreeGrafter"/>
</dbReference>
<keyword evidence="9 15" id="KW-0808">Transferase</keyword>
<dbReference type="InterPro" id="IPR029028">
    <property type="entry name" value="Alpha/beta_knot_MTases"/>
</dbReference>
<comment type="function">
    <text evidence="1 15 17">Specifically methylates guanosine-37 in various tRNAs.</text>
</comment>
<evidence type="ECO:0000256" key="11">
    <source>
        <dbReference type="ARBA" id="ARBA00022694"/>
    </source>
</evidence>
<evidence type="ECO:0000256" key="10">
    <source>
        <dbReference type="ARBA" id="ARBA00022691"/>
    </source>
</evidence>
<evidence type="ECO:0000256" key="8">
    <source>
        <dbReference type="ARBA" id="ARBA00022603"/>
    </source>
</evidence>
<dbReference type="GO" id="GO:0002939">
    <property type="term" value="P:tRNA N1-guanine methylation"/>
    <property type="evidence" value="ECO:0007669"/>
    <property type="project" value="TreeGrafter"/>
</dbReference>
<accession>A0A0A3Z2S2</accession>
<evidence type="ECO:0000256" key="1">
    <source>
        <dbReference type="ARBA" id="ARBA00002634"/>
    </source>
</evidence>
<evidence type="ECO:0000256" key="16">
    <source>
        <dbReference type="PIRSR" id="PIRSR000386-1"/>
    </source>
</evidence>
<dbReference type="PANTHER" id="PTHR46417:SF1">
    <property type="entry name" value="TRNA (GUANINE-N(1)-)-METHYLTRANSFERASE"/>
    <property type="match status" value="1"/>
</dbReference>
<dbReference type="STRING" id="371042.NG99_12115"/>
<organism evidence="19 20">
    <name type="scientific">Erwinia typographi</name>
    <dbReference type="NCBI Taxonomy" id="371042"/>
    <lineage>
        <taxon>Bacteria</taxon>
        <taxon>Pseudomonadati</taxon>
        <taxon>Pseudomonadota</taxon>
        <taxon>Gammaproteobacteria</taxon>
        <taxon>Enterobacterales</taxon>
        <taxon>Erwiniaceae</taxon>
        <taxon>Erwinia</taxon>
    </lineage>
</organism>
<dbReference type="InterPro" id="IPR002649">
    <property type="entry name" value="tRNA_m1G_MeTrfase_TrmD"/>
</dbReference>
<keyword evidence="20" id="KW-1185">Reference proteome</keyword>
<evidence type="ECO:0000256" key="15">
    <source>
        <dbReference type="HAMAP-Rule" id="MF_00605"/>
    </source>
</evidence>
<dbReference type="PIRSF" id="PIRSF000386">
    <property type="entry name" value="tRNA_mtase"/>
    <property type="match status" value="1"/>
</dbReference>
<comment type="catalytic activity">
    <reaction evidence="14 15 17">
        <text>guanosine(37) in tRNA + S-adenosyl-L-methionine = N(1)-methylguanosine(37) in tRNA + S-adenosyl-L-homocysteine + H(+)</text>
        <dbReference type="Rhea" id="RHEA:36899"/>
        <dbReference type="Rhea" id="RHEA-COMP:10145"/>
        <dbReference type="Rhea" id="RHEA-COMP:10147"/>
        <dbReference type="ChEBI" id="CHEBI:15378"/>
        <dbReference type="ChEBI" id="CHEBI:57856"/>
        <dbReference type="ChEBI" id="CHEBI:59789"/>
        <dbReference type="ChEBI" id="CHEBI:73542"/>
        <dbReference type="ChEBI" id="CHEBI:74269"/>
        <dbReference type="EC" id="2.1.1.228"/>
    </reaction>
</comment>
<feature type="domain" description="tRNA methyltransferase TRMD/TRM10-type" evidence="18">
    <location>
        <begin position="14"/>
        <end position="238"/>
    </location>
</feature>
<evidence type="ECO:0000256" key="14">
    <source>
        <dbReference type="ARBA" id="ARBA00047783"/>
    </source>
</evidence>
<evidence type="ECO:0000313" key="20">
    <source>
        <dbReference type="Proteomes" id="UP000030351"/>
    </source>
</evidence>
<dbReference type="FunFam" id="3.40.1280.10:FF:000001">
    <property type="entry name" value="tRNA (guanine-N(1)-)-methyltransferase"/>
    <property type="match status" value="1"/>
</dbReference>
<dbReference type="CDD" id="cd18080">
    <property type="entry name" value="TrmD-like"/>
    <property type="match status" value="1"/>
</dbReference>
<evidence type="ECO:0000256" key="13">
    <source>
        <dbReference type="ARBA" id="ARBA00033392"/>
    </source>
</evidence>
<comment type="subunit">
    <text evidence="4 15 17">Homodimer.</text>
</comment>
<evidence type="ECO:0000256" key="6">
    <source>
        <dbReference type="ARBA" id="ARBA00014679"/>
    </source>
</evidence>
<gene>
    <name evidence="15 19" type="primary">trmD</name>
    <name evidence="19" type="ORF">NG99_12115</name>
</gene>
<sequence length="269" mass="30073">MSSVKDGMTPASSMWIGIISLFPEMFSAITEYGVTGRAVKNGLLSIQSWSPRDFAHDRHRTVDERPYGGGPGMLMMVQPLRDAIHAAKAAAGEGARVIYLSPQGRKLDQQGVCELATHQKIILVCGRYEGIDERVIKTEIDEEWSIGDYVLSGGELPAMTLIDSVARFIPGVLGKQASAEEDSFSEGLLDCPHYTRPEVLEGMEVPPVLLSGNHAEIHRWRLKQSLGRTWLRRPELLENLALTEEQAKLLREFQKEFNRQHNDDGHVRQ</sequence>
<dbReference type="InterPro" id="IPR023148">
    <property type="entry name" value="tRNA_m1G_MeTrfase_C_sf"/>
</dbReference>
<dbReference type="Pfam" id="PF01746">
    <property type="entry name" value="tRNA_m1G_MT"/>
    <property type="match status" value="1"/>
</dbReference>
<dbReference type="PANTHER" id="PTHR46417">
    <property type="entry name" value="TRNA (GUANINE-N(1)-)-METHYLTRANSFERASE"/>
    <property type="match status" value="1"/>
</dbReference>
<dbReference type="InterPro" id="IPR029026">
    <property type="entry name" value="tRNA_m1G_MTases_N"/>
</dbReference>
<keyword evidence="8 15" id="KW-0489">Methyltransferase</keyword>
<dbReference type="EMBL" id="JRUQ01000037">
    <property type="protein sequence ID" value="KGT93397.1"/>
    <property type="molecule type" value="Genomic_DNA"/>
</dbReference>
<evidence type="ECO:0000313" key="19">
    <source>
        <dbReference type="EMBL" id="KGT93397.1"/>
    </source>
</evidence>
<comment type="subcellular location">
    <subcellularLocation>
        <location evidence="2 15 17">Cytoplasm</location>
    </subcellularLocation>
</comment>
<reference evidence="19 20" key="1">
    <citation type="submission" date="2014-10" db="EMBL/GenBank/DDBJ databases">
        <title>Genome sequence of Erwinia typographi M043b.</title>
        <authorList>
            <person name="Chan K.-G."/>
            <person name="Tan W.-S."/>
        </authorList>
    </citation>
    <scope>NUCLEOTIDE SEQUENCE [LARGE SCALE GENOMIC DNA]</scope>
    <source>
        <strain evidence="19 20">M043b</strain>
    </source>
</reference>
<feature type="binding site" evidence="15 16">
    <location>
        <position position="126"/>
    </location>
    <ligand>
        <name>S-adenosyl-L-methionine</name>
        <dbReference type="ChEBI" id="CHEBI:59789"/>
    </ligand>
</feature>
<dbReference type="GO" id="GO:0052906">
    <property type="term" value="F:tRNA (guanine(37)-N1)-methyltransferase activity"/>
    <property type="evidence" value="ECO:0007669"/>
    <property type="project" value="UniProtKB-UniRule"/>
</dbReference>
<evidence type="ECO:0000256" key="7">
    <source>
        <dbReference type="ARBA" id="ARBA00022490"/>
    </source>
</evidence>
<dbReference type="Gene3D" id="3.40.1280.10">
    <property type="match status" value="1"/>
</dbReference>
<evidence type="ECO:0000256" key="3">
    <source>
        <dbReference type="ARBA" id="ARBA00007630"/>
    </source>
</evidence>
<keyword evidence="7 15" id="KW-0963">Cytoplasm</keyword>
<name>A0A0A3Z2S2_9GAMM</name>
<feature type="binding site" evidence="15 16">
    <location>
        <begin position="146"/>
        <end position="151"/>
    </location>
    <ligand>
        <name>S-adenosyl-L-methionine</name>
        <dbReference type="ChEBI" id="CHEBI:59789"/>
    </ligand>
</feature>
<dbReference type="eggNOG" id="COG0336">
    <property type="taxonomic scope" value="Bacteria"/>
</dbReference>
<dbReference type="Proteomes" id="UP000030351">
    <property type="component" value="Unassembled WGS sequence"/>
</dbReference>
<dbReference type="InterPro" id="IPR016009">
    <property type="entry name" value="tRNA_MeTrfase_TRMD/TRM10"/>
</dbReference>
<dbReference type="SUPFAM" id="SSF75217">
    <property type="entry name" value="alpha/beta knot"/>
    <property type="match status" value="1"/>
</dbReference>
<proteinExistence type="inferred from homology"/>
<protein>
    <recommendedName>
        <fullName evidence="6 15">tRNA (guanine-N(1)-)-methyltransferase</fullName>
        <ecNumber evidence="5 15">2.1.1.228</ecNumber>
    </recommendedName>
    <alternativeName>
        <fullName evidence="12 15">M1G-methyltransferase</fullName>
    </alternativeName>
    <alternativeName>
        <fullName evidence="13 15">tRNA [GM37] methyltransferase</fullName>
    </alternativeName>
</protein>
<evidence type="ECO:0000256" key="2">
    <source>
        <dbReference type="ARBA" id="ARBA00004496"/>
    </source>
</evidence>
<evidence type="ECO:0000256" key="9">
    <source>
        <dbReference type="ARBA" id="ARBA00022679"/>
    </source>
</evidence>
<evidence type="ECO:0000259" key="18">
    <source>
        <dbReference type="Pfam" id="PF01746"/>
    </source>
</evidence>
<evidence type="ECO:0000256" key="4">
    <source>
        <dbReference type="ARBA" id="ARBA00011738"/>
    </source>
</evidence>
<evidence type="ECO:0000256" key="12">
    <source>
        <dbReference type="ARBA" id="ARBA00029736"/>
    </source>
</evidence>
<evidence type="ECO:0000256" key="5">
    <source>
        <dbReference type="ARBA" id="ARBA00012807"/>
    </source>
</evidence>
<evidence type="ECO:0000256" key="17">
    <source>
        <dbReference type="RuleBase" id="RU003464"/>
    </source>
</evidence>